<gene>
    <name evidence="2" type="ORF">B0J13DRAFT_37741</name>
</gene>
<protein>
    <submittedName>
        <fullName evidence="2">Uncharacterized protein</fullName>
    </submittedName>
</protein>
<sequence>MAPHPHLPGSRLASLSPSSSPPLHLSPLPFPHNIPLKRRRRLSLETRRLLPSSPACLFFCVPSAAALGFCFFSILRTSGPASVAASTAHSSGWLPPRAPQPSQPPPSFCAQQRESKERRTLFFTRHFSFDLSALPLRPAFFFPLLPRADRPDPRAW</sequence>
<evidence type="ECO:0000256" key="1">
    <source>
        <dbReference type="SAM" id="MobiDB-lite"/>
    </source>
</evidence>
<dbReference type="EMBL" id="JAGMUU010000001">
    <property type="protein sequence ID" value="KAH7163494.1"/>
    <property type="molecule type" value="Genomic_DNA"/>
</dbReference>
<name>A0A9P9JEH6_9HYPO</name>
<evidence type="ECO:0000313" key="2">
    <source>
        <dbReference type="EMBL" id="KAH7163494.1"/>
    </source>
</evidence>
<reference evidence="2" key="1">
    <citation type="journal article" date="2021" name="Nat. Commun.">
        <title>Genetic determinants of endophytism in the Arabidopsis root mycobiome.</title>
        <authorList>
            <person name="Mesny F."/>
            <person name="Miyauchi S."/>
            <person name="Thiergart T."/>
            <person name="Pickel B."/>
            <person name="Atanasova L."/>
            <person name="Karlsson M."/>
            <person name="Huettel B."/>
            <person name="Barry K.W."/>
            <person name="Haridas S."/>
            <person name="Chen C."/>
            <person name="Bauer D."/>
            <person name="Andreopoulos W."/>
            <person name="Pangilinan J."/>
            <person name="LaButti K."/>
            <person name="Riley R."/>
            <person name="Lipzen A."/>
            <person name="Clum A."/>
            <person name="Drula E."/>
            <person name="Henrissat B."/>
            <person name="Kohler A."/>
            <person name="Grigoriev I.V."/>
            <person name="Martin F.M."/>
            <person name="Hacquard S."/>
        </authorList>
    </citation>
    <scope>NUCLEOTIDE SEQUENCE</scope>
    <source>
        <strain evidence="2">MPI-CAGE-AT-0021</strain>
    </source>
</reference>
<feature type="compositionally biased region" description="Low complexity" evidence="1">
    <location>
        <begin position="7"/>
        <end position="20"/>
    </location>
</feature>
<proteinExistence type="predicted"/>
<organism evidence="2 3">
    <name type="scientific">Dactylonectria estremocensis</name>
    <dbReference type="NCBI Taxonomy" id="1079267"/>
    <lineage>
        <taxon>Eukaryota</taxon>
        <taxon>Fungi</taxon>
        <taxon>Dikarya</taxon>
        <taxon>Ascomycota</taxon>
        <taxon>Pezizomycotina</taxon>
        <taxon>Sordariomycetes</taxon>
        <taxon>Hypocreomycetidae</taxon>
        <taxon>Hypocreales</taxon>
        <taxon>Nectriaceae</taxon>
        <taxon>Dactylonectria</taxon>
    </lineage>
</organism>
<keyword evidence="3" id="KW-1185">Reference proteome</keyword>
<dbReference type="Proteomes" id="UP000717696">
    <property type="component" value="Unassembled WGS sequence"/>
</dbReference>
<accession>A0A9P9JEH6</accession>
<dbReference type="AlphaFoldDB" id="A0A9P9JEH6"/>
<evidence type="ECO:0000313" key="3">
    <source>
        <dbReference type="Proteomes" id="UP000717696"/>
    </source>
</evidence>
<feature type="region of interest" description="Disordered" evidence="1">
    <location>
        <begin position="86"/>
        <end position="111"/>
    </location>
</feature>
<feature type="region of interest" description="Disordered" evidence="1">
    <location>
        <begin position="1"/>
        <end position="20"/>
    </location>
</feature>
<feature type="compositionally biased region" description="Pro residues" evidence="1">
    <location>
        <begin position="96"/>
        <end position="107"/>
    </location>
</feature>
<comment type="caution">
    <text evidence="2">The sequence shown here is derived from an EMBL/GenBank/DDBJ whole genome shotgun (WGS) entry which is preliminary data.</text>
</comment>